<evidence type="ECO:0000259" key="2">
    <source>
        <dbReference type="Pfam" id="PF05057"/>
    </source>
</evidence>
<feature type="domain" description="DUF676" evidence="2">
    <location>
        <begin position="399"/>
        <end position="505"/>
    </location>
</feature>
<dbReference type="Gene3D" id="3.40.50.1820">
    <property type="entry name" value="alpha/beta hydrolase"/>
    <property type="match status" value="1"/>
</dbReference>
<sequence>MKKITLCICLSFIALQLKAQTTLEKKAQTTLENYTKEVDAKLQNIDKSPITSNILLDRVISVSSIVEFNQGARQDTTSFSHFKQVWYELNRASYVQNIPKIEVFNDELLNKNYNSNTIPIGIINTEFHYGDAGTTQNPNIQFNATTKTFSNIPNKTPFIKKQTTIISPLIEEATGSTIQFKTDAYFKLHKFGKKIKTLQLQTNGSNFTLINNYNFTNINATTTYTTKGIKNLKFVATFSDNTKKTSYGKFYLNIPTTYLAKSNTSPLEEIFADSDLYFQGYDENKAYQGKNEYRIYYNDDAKILDKPIIIVDGFDPSDTRKIEEFDEGHNENEPSILELMSYKLKNGDNVELINDLNKLGYDVIIVNHPKYKVSDGINGNRTKQINGGGDYIQRNAYVLISLIRKLKQQQEGKEKMVVIGPSMGGLITRYALAYMEKKLAETGDHTKWNHNTRLWVSFDSPHQGANIPIGTQYWLRFHSFLEKVKENLEVKINSVAAKQMLVHHHLSGRETPQGAPNFRNRFQNELDALGTPQNLRKIALNNGSILGETIGIPSQEILSMKINPDVASRIVDIILFGPLLDFEGIHSNIYFTPKKNTKSLIFDGRVRVSTFFINWSIYRERHYTNSDGRGSYDTSPGSFFYTQNIIYNDALPLSQHSFDNWLMELFIELKRSIKIKEHSFIPTKSALAYTGSNVLGETIGNQNRVCTGQTPFDSYFAPNKNEEHITLTKENVAWLTEEIKGNKQLPIPNSTTPHISNREALCINTKNKVTFYLNECASPKATSWAVSPDLQIVSTTDYTAIVKPIGNKITNTPSKVIATLANGKTVVKEIRVIGEPTITFPDTSLRDAILAGTSAANYPNVTITNKHRIPVDINFANRINWKHTIEIRNKGIENNLPPEFYYPCTKNHSPATLASIISANFKAATSVKDLVPLLKHHFVKTYKITDMSPNLNENTPESLLREYALEPQGFSPIIEFEGNGLIEVEVTATNECGCATNTNVYKTPKPKPFFDFTIYPNPIRSQPGSQQIGINLTRGNTEDNPVEKVSCYVTLTEVSTGKDVLKRSFVFDKNKQFVLLDIGKDLSSGTTTTLQLAPLDPGVYIFKISSARGNASKKLIVEL</sequence>
<accession>A0A975CNH5</accession>
<protein>
    <recommendedName>
        <fullName evidence="2">DUF676 domain-containing protein</fullName>
    </recommendedName>
</protein>
<evidence type="ECO:0000256" key="1">
    <source>
        <dbReference type="SAM" id="SignalP"/>
    </source>
</evidence>
<dbReference type="Pfam" id="PF05057">
    <property type="entry name" value="DUF676"/>
    <property type="match status" value="1"/>
</dbReference>
<evidence type="ECO:0000313" key="4">
    <source>
        <dbReference type="Proteomes" id="UP000663920"/>
    </source>
</evidence>
<dbReference type="InterPro" id="IPR029058">
    <property type="entry name" value="AB_hydrolase_fold"/>
</dbReference>
<gene>
    <name evidence="3" type="ORF">J3359_16200</name>
</gene>
<dbReference type="AlphaFoldDB" id="A0A975CNH5"/>
<feature type="signal peptide" evidence="1">
    <location>
        <begin position="1"/>
        <end position="19"/>
    </location>
</feature>
<dbReference type="RefSeq" id="WP_208078111.1">
    <property type="nucleotide sequence ID" value="NZ_CP071869.1"/>
</dbReference>
<keyword evidence="1" id="KW-0732">Signal</keyword>
<feature type="chain" id="PRO_5037961483" description="DUF676 domain-containing protein" evidence="1">
    <location>
        <begin position="20"/>
        <end position="1119"/>
    </location>
</feature>
<proteinExistence type="predicted"/>
<dbReference type="KEGG" id="pcea:J3359_16200"/>
<evidence type="ECO:0000313" key="3">
    <source>
        <dbReference type="EMBL" id="QTE22327.1"/>
    </source>
</evidence>
<reference evidence="3 4" key="1">
    <citation type="submission" date="2021-03" db="EMBL/GenBank/DDBJ databases">
        <title>Complete genome of Polaribacter_sp.SM13.</title>
        <authorList>
            <person name="Jeong S.W."/>
            <person name="Bae J.W."/>
        </authorList>
    </citation>
    <scope>NUCLEOTIDE SEQUENCE [LARGE SCALE GENOMIC DNA]</scope>
    <source>
        <strain evidence="3 4">SM13</strain>
    </source>
</reference>
<dbReference type="Proteomes" id="UP000663920">
    <property type="component" value="Chromosome"/>
</dbReference>
<dbReference type="EMBL" id="CP071869">
    <property type="protein sequence ID" value="QTE22327.1"/>
    <property type="molecule type" value="Genomic_DNA"/>
</dbReference>
<organism evidence="3 4">
    <name type="scientific">Polaribacter cellanae</name>
    <dbReference type="NCBI Taxonomy" id="2818493"/>
    <lineage>
        <taxon>Bacteria</taxon>
        <taxon>Pseudomonadati</taxon>
        <taxon>Bacteroidota</taxon>
        <taxon>Flavobacteriia</taxon>
        <taxon>Flavobacteriales</taxon>
        <taxon>Flavobacteriaceae</taxon>
    </lineage>
</organism>
<dbReference type="InterPro" id="IPR007751">
    <property type="entry name" value="DUF676_lipase-like"/>
</dbReference>
<name>A0A975CNH5_9FLAO</name>
<keyword evidence="4" id="KW-1185">Reference proteome</keyword>
<dbReference type="SUPFAM" id="SSF53474">
    <property type="entry name" value="alpha/beta-Hydrolases"/>
    <property type="match status" value="1"/>
</dbReference>